<dbReference type="InterPro" id="IPR005467">
    <property type="entry name" value="His_kinase_dom"/>
</dbReference>
<keyword evidence="3 4" id="KW-0597">Phosphoprotein</keyword>
<dbReference type="PANTHER" id="PTHR43547">
    <property type="entry name" value="TWO-COMPONENT HISTIDINE KINASE"/>
    <property type="match status" value="1"/>
</dbReference>
<feature type="domain" description="Histidine kinase" evidence="5">
    <location>
        <begin position="144"/>
        <end position="358"/>
    </location>
</feature>
<dbReference type="Pfam" id="PF02518">
    <property type="entry name" value="HATPase_c"/>
    <property type="match status" value="1"/>
</dbReference>
<dbReference type="Pfam" id="PF00072">
    <property type="entry name" value="Response_reg"/>
    <property type="match status" value="1"/>
</dbReference>
<comment type="catalytic activity">
    <reaction evidence="1">
        <text>ATP + protein L-histidine = ADP + protein N-phospho-L-histidine.</text>
        <dbReference type="EC" id="2.7.13.3"/>
    </reaction>
</comment>
<name>F7ZIN4_ROSLO</name>
<dbReference type="STRING" id="391595.RLO149_c017610"/>
<reference evidence="7 8" key="1">
    <citation type="journal article" date="2011" name="BMC Genomics">
        <title>Comparative genome analysis and genome-guided physiological analysis of Roseobacter litoralis.</title>
        <authorList>
            <person name="Kalhoefer D."/>
            <person name="Thole S."/>
            <person name="Voget S."/>
            <person name="Lehmann R."/>
            <person name="Liesegang H."/>
            <person name="Wollher A."/>
            <person name="Daniel R."/>
            <person name="Simon M."/>
            <person name="Brinkhoff T."/>
        </authorList>
    </citation>
    <scope>NUCLEOTIDE SEQUENCE [LARGE SCALE GENOMIC DNA]</scope>
    <source>
        <strain evidence="8">ATCC 49566 / DSM 6996 / JCM 21268 / NBRC 15278 / OCh 149</strain>
    </source>
</reference>
<sequence length="360" mass="40461">MKTLLVVDDTPEDREVLARIFSTVSPANYEVIEATNAVSCFEMLEGCKNIDCLLLDYSMPGLDGLHLLRDLLDRYPQIPIVMVTGQGNEKIAVDAIKLGAQDYVVKGAFSEVQIRRRVDMAIDHKELERRLARQQESLRDFADILVHDLRAPLRAIKGPIEMLTVSEAPITDEMQLKLFSFITESVEQMDRMILSLQRFSEPQRSEAEFEMFCPTRLFDYTLSALAHDVAAARTTLTFQQNPPKIWGSVHLLGQLLQNLVDNALKYRVMPKGKIHVVIVDAVDAWRLIVTDDGMGIAPEHLTDIFEPFKRLNSGREFKGTGLGLATCMRIAEHHDATIICESELGHGSTFTLSLPKPEPS</sequence>
<dbReference type="CDD" id="cd00075">
    <property type="entry name" value="HATPase"/>
    <property type="match status" value="1"/>
</dbReference>
<dbReference type="CDD" id="cd00156">
    <property type="entry name" value="REC"/>
    <property type="match status" value="1"/>
</dbReference>
<feature type="domain" description="Response regulatory" evidence="6">
    <location>
        <begin position="3"/>
        <end position="121"/>
    </location>
</feature>
<evidence type="ECO:0000256" key="2">
    <source>
        <dbReference type="ARBA" id="ARBA00012438"/>
    </source>
</evidence>
<dbReference type="Gene3D" id="1.10.287.130">
    <property type="match status" value="1"/>
</dbReference>
<organism evidence="7 8">
    <name type="scientific">Roseobacter litoralis (strain ATCC 49566 / DSM 6996 / JCM 21268 / NBRC 15278 / OCh 149)</name>
    <dbReference type="NCBI Taxonomy" id="391595"/>
    <lineage>
        <taxon>Bacteria</taxon>
        <taxon>Pseudomonadati</taxon>
        <taxon>Pseudomonadota</taxon>
        <taxon>Alphaproteobacteria</taxon>
        <taxon>Rhodobacterales</taxon>
        <taxon>Roseobacteraceae</taxon>
        <taxon>Roseobacter</taxon>
    </lineage>
</organism>
<dbReference type="PANTHER" id="PTHR43547:SF2">
    <property type="entry name" value="HYBRID SIGNAL TRANSDUCTION HISTIDINE KINASE C"/>
    <property type="match status" value="1"/>
</dbReference>
<evidence type="ECO:0000256" key="3">
    <source>
        <dbReference type="ARBA" id="ARBA00022553"/>
    </source>
</evidence>
<dbReference type="OrthoDB" id="9813151at2"/>
<dbReference type="InterPro" id="IPR001789">
    <property type="entry name" value="Sig_transdc_resp-reg_receiver"/>
</dbReference>
<protein>
    <recommendedName>
        <fullName evidence="2">histidine kinase</fullName>
        <ecNumber evidence="2">2.7.13.3</ecNumber>
    </recommendedName>
</protein>
<dbReference type="InterPro" id="IPR036890">
    <property type="entry name" value="HATPase_C_sf"/>
</dbReference>
<accession>F7ZIN4</accession>
<keyword evidence="7" id="KW-0418">Kinase</keyword>
<evidence type="ECO:0000256" key="1">
    <source>
        <dbReference type="ARBA" id="ARBA00000085"/>
    </source>
</evidence>
<dbReference type="EC" id="2.7.13.3" evidence="2"/>
<proteinExistence type="predicted"/>
<dbReference type="SUPFAM" id="SSF52172">
    <property type="entry name" value="CheY-like"/>
    <property type="match status" value="1"/>
</dbReference>
<dbReference type="RefSeq" id="WP_013961686.1">
    <property type="nucleotide sequence ID" value="NC_015730.1"/>
</dbReference>
<dbReference type="SUPFAM" id="SSF55874">
    <property type="entry name" value="ATPase domain of HSP90 chaperone/DNA topoisomerase II/histidine kinase"/>
    <property type="match status" value="1"/>
</dbReference>
<dbReference type="HOGENOM" id="CLU_000445_114_72_5"/>
<dbReference type="PRINTS" id="PR00344">
    <property type="entry name" value="BCTRLSENSOR"/>
</dbReference>
<gene>
    <name evidence="7" type="ordered locus">RLO149_c017610</name>
</gene>
<evidence type="ECO:0000259" key="5">
    <source>
        <dbReference type="PROSITE" id="PS50109"/>
    </source>
</evidence>
<dbReference type="PROSITE" id="PS50109">
    <property type="entry name" value="HIS_KIN"/>
    <property type="match status" value="1"/>
</dbReference>
<dbReference type="InterPro" id="IPR011006">
    <property type="entry name" value="CheY-like_superfamily"/>
</dbReference>
<keyword evidence="7" id="KW-0808">Transferase</keyword>
<dbReference type="KEGG" id="rli:RLO149_c017610"/>
<evidence type="ECO:0000313" key="7">
    <source>
        <dbReference type="EMBL" id="AEI93753.1"/>
    </source>
</evidence>
<dbReference type="Gene3D" id="3.40.50.2300">
    <property type="match status" value="1"/>
</dbReference>
<dbReference type="SMART" id="SM00388">
    <property type="entry name" value="HisKA"/>
    <property type="match status" value="1"/>
</dbReference>
<dbReference type="AlphaFoldDB" id="F7ZIN4"/>
<dbReference type="Gene3D" id="3.30.565.10">
    <property type="entry name" value="Histidine kinase-like ATPase, C-terminal domain"/>
    <property type="match status" value="1"/>
</dbReference>
<dbReference type="GO" id="GO:0000155">
    <property type="term" value="F:phosphorelay sensor kinase activity"/>
    <property type="evidence" value="ECO:0007669"/>
    <property type="project" value="InterPro"/>
</dbReference>
<dbReference type="SMART" id="SM00448">
    <property type="entry name" value="REC"/>
    <property type="match status" value="1"/>
</dbReference>
<dbReference type="Proteomes" id="UP000001353">
    <property type="component" value="Chromosome"/>
</dbReference>
<dbReference type="Pfam" id="PF00512">
    <property type="entry name" value="HisKA"/>
    <property type="match status" value="1"/>
</dbReference>
<evidence type="ECO:0000256" key="4">
    <source>
        <dbReference type="PROSITE-ProRule" id="PRU00169"/>
    </source>
</evidence>
<feature type="modified residue" description="4-aspartylphosphate" evidence="4">
    <location>
        <position position="56"/>
    </location>
</feature>
<evidence type="ECO:0000313" key="8">
    <source>
        <dbReference type="Proteomes" id="UP000001353"/>
    </source>
</evidence>
<dbReference type="PROSITE" id="PS50110">
    <property type="entry name" value="RESPONSE_REGULATORY"/>
    <property type="match status" value="1"/>
</dbReference>
<evidence type="ECO:0000259" key="6">
    <source>
        <dbReference type="PROSITE" id="PS50110"/>
    </source>
</evidence>
<dbReference type="EMBL" id="CP002623">
    <property type="protein sequence ID" value="AEI93753.1"/>
    <property type="molecule type" value="Genomic_DNA"/>
</dbReference>
<dbReference type="eggNOG" id="COG2197">
    <property type="taxonomic scope" value="Bacteria"/>
</dbReference>
<keyword evidence="8" id="KW-1185">Reference proteome</keyword>
<dbReference type="InterPro" id="IPR004358">
    <property type="entry name" value="Sig_transdc_His_kin-like_C"/>
</dbReference>
<dbReference type="SMART" id="SM00387">
    <property type="entry name" value="HATPase_c"/>
    <property type="match status" value="1"/>
</dbReference>
<dbReference type="eggNOG" id="COG4251">
    <property type="taxonomic scope" value="Bacteria"/>
</dbReference>
<dbReference type="InterPro" id="IPR003661">
    <property type="entry name" value="HisK_dim/P_dom"/>
</dbReference>
<dbReference type="InterPro" id="IPR003594">
    <property type="entry name" value="HATPase_dom"/>
</dbReference>
<dbReference type="CDD" id="cd00082">
    <property type="entry name" value="HisKA"/>
    <property type="match status" value="1"/>
</dbReference>